<comment type="caution">
    <text evidence="1">The sequence shown here is derived from an EMBL/GenBank/DDBJ whole genome shotgun (WGS) entry which is preliminary data.</text>
</comment>
<gene>
    <name evidence="1" type="ORF">FHS74_002833</name>
</gene>
<protein>
    <submittedName>
        <fullName evidence="1">Uncharacterized protein</fullName>
    </submittedName>
</protein>
<accession>A0A7X0AY45</accession>
<reference evidence="1 2" key="1">
    <citation type="submission" date="2020-08" db="EMBL/GenBank/DDBJ databases">
        <title>Genomic Encyclopedia of Type Strains, Phase IV (KMG-IV): sequencing the most valuable type-strain genomes for metagenomic binning, comparative biology and taxonomic classification.</title>
        <authorList>
            <person name="Goeker M."/>
        </authorList>
    </citation>
    <scope>NUCLEOTIDE SEQUENCE [LARGE SCALE GENOMIC DNA]</scope>
    <source>
        <strain evidence="1 2">DSM 22198</strain>
    </source>
</reference>
<proteinExistence type="predicted"/>
<name>A0A7X0AY45_9PROT</name>
<dbReference type="EMBL" id="JACIIZ010000007">
    <property type="protein sequence ID" value="MBB6252273.1"/>
    <property type="molecule type" value="Genomic_DNA"/>
</dbReference>
<dbReference type="Proteomes" id="UP000539175">
    <property type="component" value="Unassembled WGS sequence"/>
</dbReference>
<sequence>MSITILDHERFHAWCLQWVTRHGAEIAPFRMGLVLLSHHAARLFHLQGKTVRAGALDRMTTSLVPPAITESRRWRTERQAALRAFARGDGAAFLRHPNAGWAVPRTTPWGIWGNPDLCGALWGISQRREIDRQFKRPAGPPLDPALIDLLIVQAARQIGFGRDGATRGRHAATLLSVLLVLDGHLHAAATAAAVAVLFDPKSRPAHETLAEALITLDSADPDAAYHRSVARYLDPRT</sequence>
<organism evidence="1 2">
    <name type="scientific">Nitrospirillum iridis</name>
    <dbReference type="NCBI Taxonomy" id="765888"/>
    <lineage>
        <taxon>Bacteria</taxon>
        <taxon>Pseudomonadati</taxon>
        <taxon>Pseudomonadota</taxon>
        <taxon>Alphaproteobacteria</taxon>
        <taxon>Rhodospirillales</taxon>
        <taxon>Azospirillaceae</taxon>
        <taxon>Nitrospirillum</taxon>
    </lineage>
</organism>
<dbReference type="AlphaFoldDB" id="A0A7X0AY45"/>
<evidence type="ECO:0000313" key="2">
    <source>
        <dbReference type="Proteomes" id="UP000539175"/>
    </source>
</evidence>
<evidence type="ECO:0000313" key="1">
    <source>
        <dbReference type="EMBL" id="MBB6252273.1"/>
    </source>
</evidence>
<keyword evidence="2" id="KW-1185">Reference proteome</keyword>
<dbReference type="RefSeq" id="WP_184801514.1">
    <property type="nucleotide sequence ID" value="NZ_JACIIZ010000007.1"/>
</dbReference>